<dbReference type="AlphaFoldDB" id="A0AAN9AGU0"/>
<sequence>MDRASALHDGNSNCSRYPLPSNATTITVSTTISTMAIITTATSASLPSEKTAEIVTTDPAQKTTTTTSSSASIITARTTKDTSPMTTERDAEEPSTNEGVTDVSDIVDGKPGNSQMITGNSSCKHLSWKMSLVVLVLLLIFT</sequence>
<dbReference type="Proteomes" id="UP001381693">
    <property type="component" value="Unassembled WGS sequence"/>
</dbReference>
<dbReference type="EMBL" id="JAXCGZ010000114">
    <property type="protein sequence ID" value="KAK7086670.1"/>
    <property type="molecule type" value="Genomic_DNA"/>
</dbReference>
<name>A0AAN9AGU0_HALRR</name>
<keyword evidence="3" id="KW-1185">Reference proteome</keyword>
<gene>
    <name evidence="2" type="ORF">SK128_026188</name>
</gene>
<feature type="region of interest" description="Disordered" evidence="1">
    <location>
        <begin position="47"/>
        <end position="113"/>
    </location>
</feature>
<evidence type="ECO:0000313" key="3">
    <source>
        <dbReference type="Proteomes" id="UP001381693"/>
    </source>
</evidence>
<protein>
    <submittedName>
        <fullName evidence="2">Uncharacterized protein</fullName>
    </submittedName>
</protein>
<evidence type="ECO:0000313" key="2">
    <source>
        <dbReference type="EMBL" id="KAK7086670.1"/>
    </source>
</evidence>
<proteinExistence type="predicted"/>
<feature type="compositionally biased region" description="Low complexity" evidence="1">
    <location>
        <begin position="63"/>
        <end position="77"/>
    </location>
</feature>
<comment type="caution">
    <text evidence="2">The sequence shown here is derived from an EMBL/GenBank/DDBJ whole genome shotgun (WGS) entry which is preliminary data.</text>
</comment>
<organism evidence="2 3">
    <name type="scientific">Halocaridina rubra</name>
    <name type="common">Hawaiian red shrimp</name>
    <dbReference type="NCBI Taxonomy" id="373956"/>
    <lineage>
        <taxon>Eukaryota</taxon>
        <taxon>Metazoa</taxon>
        <taxon>Ecdysozoa</taxon>
        <taxon>Arthropoda</taxon>
        <taxon>Crustacea</taxon>
        <taxon>Multicrustacea</taxon>
        <taxon>Malacostraca</taxon>
        <taxon>Eumalacostraca</taxon>
        <taxon>Eucarida</taxon>
        <taxon>Decapoda</taxon>
        <taxon>Pleocyemata</taxon>
        <taxon>Caridea</taxon>
        <taxon>Atyoidea</taxon>
        <taxon>Atyidae</taxon>
        <taxon>Halocaridina</taxon>
    </lineage>
</organism>
<evidence type="ECO:0000256" key="1">
    <source>
        <dbReference type="SAM" id="MobiDB-lite"/>
    </source>
</evidence>
<accession>A0AAN9AGU0</accession>
<reference evidence="2 3" key="1">
    <citation type="submission" date="2023-11" db="EMBL/GenBank/DDBJ databases">
        <title>Halocaridina rubra genome assembly.</title>
        <authorList>
            <person name="Smith C."/>
        </authorList>
    </citation>
    <scope>NUCLEOTIDE SEQUENCE [LARGE SCALE GENOMIC DNA]</scope>
    <source>
        <strain evidence="2">EP-1</strain>
        <tissue evidence="2">Whole</tissue>
    </source>
</reference>